<reference evidence="2" key="1">
    <citation type="journal article" date="2010" name="Genome Biol.">
        <title>Genome sequence of the necrotrophic plant pathogen Pythium ultimum reveals original pathogenicity mechanisms and effector repertoire.</title>
        <authorList>
            <person name="Levesque C.A."/>
            <person name="Brouwer H."/>
            <person name="Cano L."/>
            <person name="Hamilton J.P."/>
            <person name="Holt C."/>
            <person name="Huitema E."/>
            <person name="Raffaele S."/>
            <person name="Robideau G.P."/>
            <person name="Thines M."/>
            <person name="Win J."/>
            <person name="Zerillo M.M."/>
            <person name="Beakes G.W."/>
            <person name="Boore J.L."/>
            <person name="Busam D."/>
            <person name="Dumas B."/>
            <person name="Ferriera S."/>
            <person name="Fuerstenberg S.I."/>
            <person name="Gachon C.M."/>
            <person name="Gaulin E."/>
            <person name="Govers F."/>
            <person name="Grenville-Briggs L."/>
            <person name="Horner N."/>
            <person name="Hostetler J."/>
            <person name="Jiang R.H."/>
            <person name="Johnson J."/>
            <person name="Krajaejun T."/>
            <person name="Lin H."/>
            <person name="Meijer H.J."/>
            <person name="Moore B."/>
            <person name="Morris P."/>
            <person name="Phuntmart V."/>
            <person name="Puiu D."/>
            <person name="Shetty J."/>
            <person name="Stajich J.E."/>
            <person name="Tripathy S."/>
            <person name="Wawra S."/>
            <person name="van West P."/>
            <person name="Whitty B.R."/>
            <person name="Coutinho P.M."/>
            <person name="Henrissat B."/>
            <person name="Martin F."/>
            <person name="Thomas P.D."/>
            <person name="Tyler B.M."/>
            <person name="De Vries R.P."/>
            <person name="Kamoun S."/>
            <person name="Yandell M."/>
            <person name="Tisserat N."/>
            <person name="Buell C.R."/>
        </authorList>
    </citation>
    <scope>NUCLEOTIDE SEQUENCE</scope>
    <source>
        <strain evidence="2">DAOM:BR144</strain>
    </source>
</reference>
<dbReference type="OMA" id="LEWIQPS"/>
<protein>
    <submittedName>
        <fullName evidence="1">Uncharacterized protein</fullName>
    </submittedName>
</protein>
<accession>K3WQ74</accession>
<organism evidence="1 2">
    <name type="scientific">Globisporangium ultimum (strain ATCC 200006 / CBS 805.95 / DAOM BR144)</name>
    <name type="common">Pythium ultimum</name>
    <dbReference type="NCBI Taxonomy" id="431595"/>
    <lineage>
        <taxon>Eukaryota</taxon>
        <taxon>Sar</taxon>
        <taxon>Stramenopiles</taxon>
        <taxon>Oomycota</taxon>
        <taxon>Peronosporomycetes</taxon>
        <taxon>Pythiales</taxon>
        <taxon>Pythiaceae</taxon>
        <taxon>Globisporangium</taxon>
    </lineage>
</organism>
<proteinExistence type="predicted"/>
<dbReference type="VEuPathDB" id="FungiDB:PYU1_G007101"/>
<dbReference type="InParanoid" id="K3WQ74"/>
<dbReference type="AlphaFoldDB" id="K3WQ74"/>
<keyword evidence="2" id="KW-1185">Reference proteome</keyword>
<evidence type="ECO:0000313" key="1">
    <source>
        <dbReference type="EnsemblProtists" id="PYU1_T007116"/>
    </source>
</evidence>
<name>K3WQ74_GLOUD</name>
<sequence>MAPQHESVGRLLRFVRESTLVHMERAITACKAQTKRKMHGATVSLLLDGDESATRGVTMAMNGAAGGANVMVMAEPNGSQSKAEEPLLTLTDHKRIANLQLVLDAIASAADRVGSSHLKHDQDDPFRNLIATLTSAFLTQVMSNCSASKKNWCMWNIEARKYLALLYWMATYTRASASSLQSANNAVESGPVVVETLVTWLTSPNDKSKQLTAVLVLFELVQLHRQQLLPIELQIA</sequence>
<dbReference type="eggNOG" id="ENOG502SX6C">
    <property type="taxonomic scope" value="Eukaryota"/>
</dbReference>
<dbReference type="EnsemblProtists" id="PYU1_T007116">
    <property type="protein sequence ID" value="PYU1_T007116"/>
    <property type="gene ID" value="PYU1_G007101"/>
</dbReference>
<dbReference type="EMBL" id="GL376560">
    <property type="status" value="NOT_ANNOTATED_CDS"/>
    <property type="molecule type" value="Genomic_DNA"/>
</dbReference>
<dbReference type="HOGENOM" id="CLU_1177436_0_0_1"/>
<evidence type="ECO:0000313" key="2">
    <source>
        <dbReference type="Proteomes" id="UP000019132"/>
    </source>
</evidence>
<dbReference type="Proteomes" id="UP000019132">
    <property type="component" value="Unassembled WGS sequence"/>
</dbReference>
<reference evidence="2" key="2">
    <citation type="submission" date="2010-04" db="EMBL/GenBank/DDBJ databases">
        <authorList>
            <person name="Buell R."/>
            <person name="Hamilton J."/>
            <person name="Hostetler J."/>
        </authorList>
    </citation>
    <scope>NUCLEOTIDE SEQUENCE [LARGE SCALE GENOMIC DNA]</scope>
    <source>
        <strain evidence="2">DAOM:BR144</strain>
    </source>
</reference>
<reference evidence="1" key="3">
    <citation type="submission" date="2015-02" db="UniProtKB">
        <authorList>
            <consortium name="EnsemblProtists"/>
        </authorList>
    </citation>
    <scope>IDENTIFICATION</scope>
    <source>
        <strain evidence="1">DAOM BR144</strain>
    </source>
</reference>